<protein>
    <submittedName>
        <fullName evidence="3">Pilus assembly protein TadG</fullName>
    </submittedName>
</protein>
<dbReference type="Pfam" id="PF13400">
    <property type="entry name" value="Tad"/>
    <property type="match status" value="1"/>
</dbReference>
<reference evidence="3 4" key="1">
    <citation type="submission" date="2016-03" db="EMBL/GenBank/DDBJ databases">
        <title>Draft Genome Sequence of the Strain BR 10245 (Bradyrhizobium sp.) isolated from nodules of Centrolobium paraense.</title>
        <authorList>
            <person name="Simoes-Araujo J.L.Sr."/>
            <person name="Barauna A.C."/>
            <person name="Silva K."/>
            <person name="Zilli J.E."/>
        </authorList>
    </citation>
    <scope>NUCLEOTIDE SEQUENCE [LARGE SCALE GENOMIC DNA]</scope>
    <source>
        <strain evidence="3 4">BR 10245</strain>
    </source>
</reference>
<evidence type="ECO:0000313" key="3">
    <source>
        <dbReference type="EMBL" id="OAF11470.1"/>
    </source>
</evidence>
<feature type="transmembrane region" description="Helical" evidence="1">
    <location>
        <begin position="20"/>
        <end position="41"/>
    </location>
</feature>
<keyword evidence="1" id="KW-0472">Membrane</keyword>
<comment type="caution">
    <text evidence="3">The sequence shown here is derived from an EMBL/GenBank/DDBJ whole genome shotgun (WGS) entry which is preliminary data.</text>
</comment>
<name>A0A176YXE9_9BRAD</name>
<dbReference type="InterPro" id="IPR028087">
    <property type="entry name" value="Tad_N"/>
</dbReference>
<evidence type="ECO:0000313" key="4">
    <source>
        <dbReference type="Proteomes" id="UP000076959"/>
    </source>
</evidence>
<dbReference type="Proteomes" id="UP000076959">
    <property type="component" value="Unassembled WGS sequence"/>
</dbReference>
<proteinExistence type="predicted"/>
<accession>A0A176YXE9</accession>
<dbReference type="InterPro" id="IPR036465">
    <property type="entry name" value="vWFA_dom_sf"/>
</dbReference>
<dbReference type="RefSeq" id="WP_063699330.1">
    <property type="nucleotide sequence ID" value="NZ_LUUB01000048.1"/>
</dbReference>
<keyword evidence="4" id="KW-1185">Reference proteome</keyword>
<evidence type="ECO:0000256" key="1">
    <source>
        <dbReference type="SAM" id="Phobius"/>
    </source>
</evidence>
<dbReference type="AlphaFoldDB" id="A0A176YXE9"/>
<dbReference type="EMBL" id="LUUB01000048">
    <property type="protein sequence ID" value="OAF11470.1"/>
    <property type="molecule type" value="Genomic_DNA"/>
</dbReference>
<sequence length="449" mass="47513">MRTALRTLIRRFTCNRRGNVAVIFALSCVPLITAVGCAIDYSRATQTRAKLQAAADAASVGSISKASPAFAAAGTMTSDGSIPVGVTDAQNIFDANRANLTGYTLNSVTPAVVKSGSTVTATVTFSANINTMFLGLIGKTALTVTGTSTSTANMPLYIDFYLLLDNSPSMGVGATPADVSTMVSNTSDKCAFACHDYNNANNYYNLAKTLGVTTRIDVLRSATQSLMDTAAATETYSNQFRMAIYDFGASSKTIGLRALFSLSSSLSSAKTAAGNIDLMGVYGNNDAYTADKDTQFGKVFPAITSLIPAPGSGTSSAPLKYLFFVSDGVADESNAACSKTMYNSHWGNISPRCQSPLDATLCDTLKKNHVKIAVLYTTYLQLKDNQWYMDWIDPFNQPPFGPSPNSEIAKNMQACASPGLYFEVSPTQGISDAMNALFKKAVADARIAG</sequence>
<keyword evidence="1" id="KW-1133">Transmembrane helix</keyword>
<dbReference type="STRING" id="1505087.AYJ54_08630"/>
<feature type="domain" description="Putative Flp pilus-assembly TadG-like N-terminal" evidence="2">
    <location>
        <begin position="18"/>
        <end position="59"/>
    </location>
</feature>
<organism evidence="3 4">
    <name type="scientific">Bradyrhizobium centrolobii</name>
    <dbReference type="NCBI Taxonomy" id="1505087"/>
    <lineage>
        <taxon>Bacteria</taxon>
        <taxon>Pseudomonadati</taxon>
        <taxon>Pseudomonadota</taxon>
        <taxon>Alphaproteobacteria</taxon>
        <taxon>Hyphomicrobiales</taxon>
        <taxon>Nitrobacteraceae</taxon>
        <taxon>Bradyrhizobium</taxon>
    </lineage>
</organism>
<dbReference type="OrthoDB" id="7624353at2"/>
<keyword evidence="1" id="KW-0812">Transmembrane</keyword>
<evidence type="ECO:0000259" key="2">
    <source>
        <dbReference type="Pfam" id="PF13400"/>
    </source>
</evidence>
<gene>
    <name evidence="3" type="ORF">AYJ54_08630</name>
</gene>
<dbReference type="PROSITE" id="PS51257">
    <property type="entry name" value="PROKAR_LIPOPROTEIN"/>
    <property type="match status" value="1"/>
</dbReference>
<dbReference type="SUPFAM" id="SSF53300">
    <property type="entry name" value="vWA-like"/>
    <property type="match status" value="1"/>
</dbReference>
<dbReference type="Gene3D" id="3.40.50.410">
    <property type="entry name" value="von Willebrand factor, type A domain"/>
    <property type="match status" value="1"/>
</dbReference>